<proteinExistence type="predicted"/>
<dbReference type="GO" id="GO:0051607">
    <property type="term" value="P:defense response to virus"/>
    <property type="evidence" value="ECO:0007669"/>
    <property type="project" value="UniProtKB-KW"/>
</dbReference>
<dbReference type="InterPro" id="IPR013410">
    <property type="entry name" value="CRISPR-assoc_RAMP_Cmr4"/>
</dbReference>
<evidence type="ECO:0000313" key="4">
    <source>
        <dbReference type="EMBL" id="HER96495.1"/>
    </source>
</evidence>
<sequence length="378" mass="41172">MSSFKPFVQIGIALDPIHVGTGGARIGRVDLTIVREPATRLPKIPGSSLAGVYRTYVAMAETEAKPNRQVDGNTWPYYPHCAGLGQGGGTYLGHCGQPDCPVCTVFGFARGKDQAGGFAGLAAFSDAQVLLFPVPTRRGPYWVTCPMALRQIGLEVNGVKENAVYLGNAQHVAQQGQQPQQQAARPSPNKLNLGWLFLEVRRCQQFSKVTDKLRSLQVPDYILDRIALLTDQLFIHVVNSNLEVRTSVSINPETGAAEDKFLFSYEAMPRGTVLAWEIIAKNPKHFKVGGKDVEVTLDSGKMDDPDKVHQVVQKAHPYLEHLGIGGMGTRGMGRLRVLYANQHHVQSEKVSCGEERQAARAGQPEAQPKQEASHASAS</sequence>
<dbReference type="Pfam" id="PF03787">
    <property type="entry name" value="RAMPs"/>
    <property type="match status" value="1"/>
</dbReference>
<accession>A0A7V2B1D0</accession>
<feature type="domain" description="CRISPR type III-associated protein" evidence="3">
    <location>
        <begin position="13"/>
        <end position="336"/>
    </location>
</feature>
<evidence type="ECO:0000256" key="1">
    <source>
        <dbReference type="ARBA" id="ARBA00023118"/>
    </source>
</evidence>
<dbReference type="PANTHER" id="PTHR36700:SF1">
    <property type="entry name" value="CRISPR SYSTEM CMR SUBUNIT CMR4"/>
    <property type="match status" value="1"/>
</dbReference>
<evidence type="ECO:0000259" key="3">
    <source>
        <dbReference type="Pfam" id="PF03787"/>
    </source>
</evidence>
<protein>
    <submittedName>
        <fullName evidence="4">Type III-B CRISPR module RAMP protein Cmr4</fullName>
    </submittedName>
</protein>
<name>A0A7V2B1D0_RHOMR</name>
<feature type="region of interest" description="Disordered" evidence="2">
    <location>
        <begin position="349"/>
        <end position="378"/>
    </location>
</feature>
<reference evidence="4" key="1">
    <citation type="journal article" date="2020" name="mSystems">
        <title>Genome- and Community-Level Interaction Insights into Carbon Utilization and Element Cycling Functions of Hydrothermarchaeota in Hydrothermal Sediment.</title>
        <authorList>
            <person name="Zhou Z."/>
            <person name="Liu Y."/>
            <person name="Xu W."/>
            <person name="Pan J."/>
            <person name="Luo Z.H."/>
            <person name="Li M."/>
        </authorList>
    </citation>
    <scope>NUCLEOTIDE SEQUENCE [LARGE SCALE GENOMIC DNA]</scope>
    <source>
        <strain evidence="4">SpSt-143</strain>
    </source>
</reference>
<dbReference type="PANTHER" id="PTHR36700">
    <property type="entry name" value="CRISPR SYSTEM CMR SUBUNIT CMR4"/>
    <property type="match status" value="1"/>
</dbReference>
<dbReference type="AlphaFoldDB" id="A0A7V2B1D0"/>
<evidence type="ECO:0000256" key="2">
    <source>
        <dbReference type="SAM" id="MobiDB-lite"/>
    </source>
</evidence>
<dbReference type="EMBL" id="DSGB01000006">
    <property type="protein sequence ID" value="HER96495.1"/>
    <property type="molecule type" value="Genomic_DNA"/>
</dbReference>
<feature type="compositionally biased region" description="Basic and acidic residues" evidence="2">
    <location>
        <begin position="349"/>
        <end position="358"/>
    </location>
</feature>
<gene>
    <name evidence="4" type="primary">cmr4</name>
    <name evidence="4" type="ORF">ENO59_08275</name>
</gene>
<dbReference type="InterPro" id="IPR005537">
    <property type="entry name" value="RAMP_III_fam"/>
</dbReference>
<comment type="caution">
    <text evidence="4">The sequence shown here is derived from an EMBL/GenBank/DDBJ whole genome shotgun (WGS) entry which is preliminary data.</text>
</comment>
<keyword evidence="1" id="KW-0051">Antiviral defense</keyword>
<dbReference type="NCBIfam" id="TIGR02580">
    <property type="entry name" value="cas_RAMP_Cmr4"/>
    <property type="match status" value="1"/>
</dbReference>
<organism evidence="4">
    <name type="scientific">Rhodothermus marinus</name>
    <name type="common">Rhodothermus obamensis</name>
    <dbReference type="NCBI Taxonomy" id="29549"/>
    <lineage>
        <taxon>Bacteria</taxon>
        <taxon>Pseudomonadati</taxon>
        <taxon>Rhodothermota</taxon>
        <taxon>Rhodothermia</taxon>
        <taxon>Rhodothermales</taxon>
        <taxon>Rhodothermaceae</taxon>
        <taxon>Rhodothermus</taxon>
    </lineage>
</organism>